<dbReference type="EMBL" id="WBMS02000010">
    <property type="protein sequence ID" value="MWA01594.1"/>
    <property type="molecule type" value="Genomic_DNA"/>
</dbReference>
<feature type="domain" description="AB hydrolase-1" evidence="1">
    <location>
        <begin position="9"/>
        <end position="228"/>
    </location>
</feature>
<dbReference type="InterPro" id="IPR000073">
    <property type="entry name" value="AB_hydrolase_1"/>
</dbReference>
<dbReference type="AlphaFoldDB" id="A0A6I4MBI1"/>
<reference evidence="2" key="1">
    <citation type="submission" date="2019-12" db="EMBL/GenBank/DDBJ databases">
        <title>Actinomadura physcomitrii sp. nov., a novel actinomycete isolated from moss [Physcomitrium sphaericum (Ludw) Fuernr].</title>
        <authorList>
            <person name="Zhuang X."/>
        </authorList>
    </citation>
    <scope>NUCLEOTIDE SEQUENCE [LARGE SCALE GENOMIC DNA]</scope>
    <source>
        <strain evidence="2">LD22</strain>
    </source>
</reference>
<dbReference type="SUPFAM" id="SSF53474">
    <property type="entry name" value="alpha/beta-Hydrolases"/>
    <property type="match status" value="1"/>
</dbReference>
<comment type="caution">
    <text evidence="2">The sequence shown here is derived from an EMBL/GenBank/DDBJ whole genome shotgun (WGS) entry which is preliminary data.</text>
</comment>
<dbReference type="PANTHER" id="PTHR37017:SF11">
    <property type="entry name" value="ESTERASE_LIPASE_THIOESTERASE DOMAIN-CONTAINING PROTEIN"/>
    <property type="match status" value="1"/>
</dbReference>
<accession>A0A6I4MBI1</accession>
<dbReference type="InterPro" id="IPR029058">
    <property type="entry name" value="AB_hydrolase_fold"/>
</dbReference>
<gene>
    <name evidence="2" type="ORF">F8568_014660</name>
</gene>
<name>A0A6I4MBI1_9ACTN</name>
<dbReference type="Gene3D" id="3.40.50.1820">
    <property type="entry name" value="alpha/beta hydrolase"/>
    <property type="match status" value="1"/>
</dbReference>
<evidence type="ECO:0000313" key="3">
    <source>
        <dbReference type="Proteomes" id="UP000462055"/>
    </source>
</evidence>
<keyword evidence="2" id="KW-0378">Hydrolase</keyword>
<evidence type="ECO:0000259" key="1">
    <source>
        <dbReference type="Pfam" id="PF12697"/>
    </source>
</evidence>
<dbReference type="Proteomes" id="UP000462055">
    <property type="component" value="Unassembled WGS sequence"/>
</dbReference>
<organism evidence="2 3">
    <name type="scientific">Actinomadura physcomitrii</name>
    <dbReference type="NCBI Taxonomy" id="2650748"/>
    <lineage>
        <taxon>Bacteria</taxon>
        <taxon>Bacillati</taxon>
        <taxon>Actinomycetota</taxon>
        <taxon>Actinomycetes</taxon>
        <taxon>Streptosporangiales</taxon>
        <taxon>Thermomonosporaceae</taxon>
        <taxon>Actinomadura</taxon>
    </lineage>
</organism>
<dbReference type="GO" id="GO:0016787">
    <property type="term" value="F:hydrolase activity"/>
    <property type="evidence" value="ECO:0007669"/>
    <property type="project" value="UniProtKB-KW"/>
</dbReference>
<evidence type="ECO:0000313" key="2">
    <source>
        <dbReference type="EMBL" id="MWA01594.1"/>
    </source>
</evidence>
<protein>
    <submittedName>
        <fullName evidence="2">Alpha/beta fold hydrolase</fullName>
    </submittedName>
</protein>
<keyword evidence="3" id="KW-1185">Reference proteome</keyword>
<proteinExistence type="predicted"/>
<sequence length="241" mass="25227">MAGTQSPTLVLIHGAWHGSWCWEPVVPLLEAAGLRTHAVQLPGMDRAPGHHDLEGHAAFLRAELAELPGPLAVCAHSYGGAVATEAAGANPSVATLIYLTAFLLDVGESCVDRVLPGPVSPDATLLPGGEGGYLRVPEAAAHHLLYGDCPPEEAKRAAARLTPEHVSAVSAPVTQAAWRTIPSTYVTCTRDQALTPEVQGRMACRATWQEEIASGHSPMLSHPQELAALLATAAVRTARDA</sequence>
<dbReference type="Pfam" id="PF12697">
    <property type="entry name" value="Abhydrolase_6"/>
    <property type="match status" value="1"/>
</dbReference>
<dbReference type="PANTHER" id="PTHR37017">
    <property type="entry name" value="AB HYDROLASE-1 DOMAIN-CONTAINING PROTEIN-RELATED"/>
    <property type="match status" value="1"/>
</dbReference>
<dbReference type="InterPro" id="IPR052897">
    <property type="entry name" value="Sec-Metab_Biosynth_Hydrolase"/>
</dbReference>
<dbReference type="RefSeq" id="WP_151594095.1">
    <property type="nucleotide sequence ID" value="NZ_WBMS02000010.1"/>
</dbReference>